<evidence type="ECO:0000313" key="1">
    <source>
        <dbReference type="EMBL" id="ODQ45385.1"/>
    </source>
</evidence>
<protein>
    <submittedName>
        <fullName evidence="1">Uncharacterized protein</fullName>
    </submittedName>
</protein>
<reference evidence="1 2" key="1">
    <citation type="journal article" date="2016" name="Proc. Natl. Acad. Sci. U.S.A.">
        <title>Comparative genomics of biotechnologically important yeasts.</title>
        <authorList>
            <person name="Riley R."/>
            <person name="Haridas S."/>
            <person name="Wolfe K.H."/>
            <person name="Lopes M.R."/>
            <person name="Hittinger C.T."/>
            <person name="Goeker M."/>
            <person name="Salamov A.A."/>
            <person name="Wisecaver J.H."/>
            <person name="Long T.M."/>
            <person name="Calvey C.H."/>
            <person name="Aerts A.L."/>
            <person name="Barry K.W."/>
            <person name="Choi C."/>
            <person name="Clum A."/>
            <person name="Coughlan A.Y."/>
            <person name="Deshpande S."/>
            <person name="Douglass A.P."/>
            <person name="Hanson S.J."/>
            <person name="Klenk H.-P."/>
            <person name="LaButti K.M."/>
            <person name="Lapidus A."/>
            <person name="Lindquist E.A."/>
            <person name="Lipzen A.M."/>
            <person name="Meier-Kolthoff J.P."/>
            <person name="Ohm R.A."/>
            <person name="Otillar R.P."/>
            <person name="Pangilinan J.L."/>
            <person name="Peng Y."/>
            <person name="Rokas A."/>
            <person name="Rosa C.A."/>
            <person name="Scheuner C."/>
            <person name="Sibirny A.A."/>
            <person name="Slot J.C."/>
            <person name="Stielow J.B."/>
            <person name="Sun H."/>
            <person name="Kurtzman C.P."/>
            <person name="Blackwell M."/>
            <person name="Grigoriev I.V."/>
            <person name="Jeffries T.W."/>
        </authorList>
    </citation>
    <scope>NUCLEOTIDE SEQUENCE [LARGE SCALE GENOMIC DNA]</scope>
    <source>
        <strain evidence="1 2">NRRL Y-2026</strain>
    </source>
</reference>
<dbReference type="Proteomes" id="UP000094455">
    <property type="component" value="Unassembled WGS sequence"/>
</dbReference>
<sequence length="52" mass="5738">MCLCAYVRACVPSLFCVFCSPHSLSIPPAFLPPPVRHGRPLSFYTCPVQKPC</sequence>
<dbReference type="EMBL" id="KV454005">
    <property type="protein sequence ID" value="ODQ45385.1"/>
    <property type="molecule type" value="Genomic_DNA"/>
</dbReference>
<dbReference type="GeneID" id="30178467"/>
<name>A0A1E3NGV3_9ASCO</name>
<gene>
    <name evidence="1" type="ORF">PICMEDRAFT_17856</name>
</gene>
<dbReference type="RefSeq" id="XP_019016498.1">
    <property type="nucleotide sequence ID" value="XM_019161780.1"/>
</dbReference>
<keyword evidence="2" id="KW-1185">Reference proteome</keyword>
<dbReference type="AlphaFoldDB" id="A0A1E3NGV3"/>
<proteinExistence type="predicted"/>
<evidence type="ECO:0000313" key="2">
    <source>
        <dbReference type="Proteomes" id="UP000094455"/>
    </source>
</evidence>
<accession>A0A1E3NGV3</accession>
<organism evidence="1 2">
    <name type="scientific">Pichia membranifaciens NRRL Y-2026</name>
    <dbReference type="NCBI Taxonomy" id="763406"/>
    <lineage>
        <taxon>Eukaryota</taxon>
        <taxon>Fungi</taxon>
        <taxon>Dikarya</taxon>
        <taxon>Ascomycota</taxon>
        <taxon>Saccharomycotina</taxon>
        <taxon>Pichiomycetes</taxon>
        <taxon>Pichiales</taxon>
        <taxon>Pichiaceae</taxon>
        <taxon>Pichia</taxon>
    </lineage>
</organism>